<organism evidence="1 2">
    <name type="scientific">Metarhizium album (strain ARSEF 1941)</name>
    <dbReference type="NCBI Taxonomy" id="1081103"/>
    <lineage>
        <taxon>Eukaryota</taxon>
        <taxon>Fungi</taxon>
        <taxon>Dikarya</taxon>
        <taxon>Ascomycota</taxon>
        <taxon>Pezizomycotina</taxon>
        <taxon>Sordariomycetes</taxon>
        <taxon>Hypocreomycetidae</taxon>
        <taxon>Hypocreales</taxon>
        <taxon>Clavicipitaceae</taxon>
        <taxon>Metarhizium</taxon>
    </lineage>
</organism>
<dbReference type="EMBL" id="AZHE01000002">
    <property type="protein sequence ID" value="KHO00781.1"/>
    <property type="molecule type" value="Genomic_DNA"/>
</dbReference>
<comment type="caution">
    <text evidence="1">The sequence shown here is derived from an EMBL/GenBank/DDBJ whole genome shotgun (WGS) entry which is preliminary data.</text>
</comment>
<keyword evidence="2" id="KW-1185">Reference proteome</keyword>
<evidence type="ECO:0000313" key="1">
    <source>
        <dbReference type="EMBL" id="KHO00781.1"/>
    </source>
</evidence>
<dbReference type="HOGENOM" id="CLU_2306727_0_0_1"/>
<accession>A0A0B2X677</accession>
<dbReference type="GO" id="GO:0000030">
    <property type="term" value="F:mannosyltransferase activity"/>
    <property type="evidence" value="ECO:0007669"/>
    <property type="project" value="TreeGrafter"/>
</dbReference>
<dbReference type="GO" id="GO:1990529">
    <property type="term" value="C:glycosylphosphatidylinositol-mannosyltransferase I complex"/>
    <property type="evidence" value="ECO:0007669"/>
    <property type="project" value="TreeGrafter"/>
</dbReference>
<dbReference type="STRING" id="1081103.A0A0B2X677"/>
<proteinExistence type="predicted"/>
<name>A0A0B2X677_METAS</name>
<dbReference type="PANTHER" id="PTHR28533">
    <property type="entry name" value="PROTEIN PBN1"/>
    <property type="match status" value="1"/>
</dbReference>
<reference evidence="1 2" key="1">
    <citation type="journal article" date="2014" name="Proc. Natl. Acad. Sci. U.S.A.">
        <title>Trajectory and genomic determinants of fungal-pathogen speciation and host adaptation.</title>
        <authorList>
            <person name="Hu X."/>
            <person name="Xiao G."/>
            <person name="Zheng P."/>
            <person name="Shang Y."/>
            <person name="Su Y."/>
            <person name="Zhang X."/>
            <person name="Liu X."/>
            <person name="Zhan S."/>
            <person name="St Leger R.J."/>
            <person name="Wang C."/>
        </authorList>
    </citation>
    <scope>NUCLEOTIDE SEQUENCE [LARGE SCALE GENOMIC DNA]</scope>
    <source>
        <strain evidence="1 2">ARSEF 1941</strain>
    </source>
</reference>
<evidence type="ECO:0000313" key="2">
    <source>
        <dbReference type="Proteomes" id="UP000030816"/>
    </source>
</evidence>
<dbReference type="OrthoDB" id="5546453at2759"/>
<dbReference type="GeneID" id="63736014"/>
<protein>
    <submittedName>
        <fullName evidence="1">Protein pbn1</fullName>
    </submittedName>
</protein>
<dbReference type="GO" id="GO:0016020">
    <property type="term" value="C:membrane"/>
    <property type="evidence" value="ECO:0007669"/>
    <property type="project" value="GOC"/>
</dbReference>
<dbReference type="PANTHER" id="PTHR28533:SF1">
    <property type="entry name" value="PROTEIN PBN1"/>
    <property type="match status" value="1"/>
</dbReference>
<gene>
    <name evidence="1" type="ORF">MAM_01559</name>
</gene>
<sequence length="100" mass="10992">MKERITFFLAQGADVDPDILTISADQFHGPSVKAARENRLTVEAAELPPELARLLHSHRDVSIRWASELAHDAIEPFVSRLSPGLHVFSTPATDNAGHDL</sequence>
<dbReference type="InterPro" id="IPR042322">
    <property type="entry name" value="Pbn1"/>
</dbReference>
<dbReference type="AlphaFoldDB" id="A0A0B2X677"/>
<dbReference type="Proteomes" id="UP000030816">
    <property type="component" value="Unassembled WGS sequence"/>
</dbReference>
<dbReference type="RefSeq" id="XP_040681846.1">
    <property type="nucleotide sequence ID" value="XM_040820358.1"/>
</dbReference>
<dbReference type="GO" id="GO:0006506">
    <property type="term" value="P:GPI anchor biosynthetic process"/>
    <property type="evidence" value="ECO:0007669"/>
    <property type="project" value="InterPro"/>
</dbReference>